<dbReference type="RefSeq" id="WP_161435388.1">
    <property type="nucleotide sequence ID" value="NZ_WXYO01000004.1"/>
</dbReference>
<dbReference type="EMBL" id="WXYO01000004">
    <property type="protein sequence ID" value="NAS12354.1"/>
    <property type="molecule type" value="Genomic_DNA"/>
</dbReference>
<protein>
    <recommendedName>
        <fullName evidence="3">Lipoprotein</fullName>
    </recommendedName>
</protein>
<dbReference type="AlphaFoldDB" id="A0A6L9EC79"/>
<name>A0A6L9EC79_9FLAO</name>
<accession>A0A6L9EC79</accession>
<sequence length="153" mass="17154">MNKLVFVILILILGCKSQKEGVNTNEAQTAVENNLTYVLSDSYGGTEVPELMIIREAGKLKRFFLEINKTRKPGLPIPKVDFSREMVVIYCGGEVSGSRIPALQTKSENPEKLVLSVATEKTENQESSTAITYPFILYTLPLTDREIELEREN</sequence>
<dbReference type="PROSITE" id="PS51257">
    <property type="entry name" value="PROKAR_LIPOPROTEIN"/>
    <property type="match status" value="1"/>
</dbReference>
<proteinExistence type="predicted"/>
<keyword evidence="2" id="KW-1185">Reference proteome</keyword>
<dbReference type="Proteomes" id="UP000475249">
    <property type="component" value="Unassembled WGS sequence"/>
</dbReference>
<organism evidence="1 2">
    <name type="scientific">Poritiphilus flavus</name>
    <dbReference type="NCBI Taxonomy" id="2697053"/>
    <lineage>
        <taxon>Bacteria</taxon>
        <taxon>Pseudomonadati</taxon>
        <taxon>Bacteroidota</taxon>
        <taxon>Flavobacteriia</taxon>
        <taxon>Flavobacteriales</taxon>
        <taxon>Flavobacteriaceae</taxon>
        <taxon>Poritiphilus</taxon>
    </lineage>
</organism>
<comment type="caution">
    <text evidence="1">The sequence shown here is derived from an EMBL/GenBank/DDBJ whole genome shotgun (WGS) entry which is preliminary data.</text>
</comment>
<gene>
    <name evidence="1" type="ORF">GTQ38_10110</name>
</gene>
<evidence type="ECO:0000313" key="2">
    <source>
        <dbReference type="Proteomes" id="UP000475249"/>
    </source>
</evidence>
<evidence type="ECO:0000313" key="1">
    <source>
        <dbReference type="EMBL" id="NAS12354.1"/>
    </source>
</evidence>
<evidence type="ECO:0008006" key="3">
    <source>
        <dbReference type="Google" id="ProtNLM"/>
    </source>
</evidence>
<reference evidence="1 2" key="1">
    <citation type="submission" date="2020-01" db="EMBL/GenBank/DDBJ databases">
        <title>Bacteria diversity of Porities sp.</title>
        <authorList>
            <person name="Wang G."/>
        </authorList>
    </citation>
    <scope>NUCLEOTIDE SEQUENCE [LARGE SCALE GENOMIC DNA]</scope>
    <source>
        <strain evidence="1 2">R33</strain>
    </source>
</reference>